<name>A0ABR4JBU0_9EURO</name>
<dbReference type="PANTHER" id="PTHR13078">
    <property type="entry name" value="PEROXISOMAL MULTIFUNCTIONAL ENZYME TYPE 2-RELATED"/>
    <property type="match status" value="1"/>
</dbReference>
<evidence type="ECO:0000256" key="1">
    <source>
        <dbReference type="SAM" id="MobiDB-lite"/>
    </source>
</evidence>
<evidence type="ECO:0000259" key="2">
    <source>
        <dbReference type="Pfam" id="PF01575"/>
    </source>
</evidence>
<feature type="compositionally biased region" description="Basic and acidic residues" evidence="1">
    <location>
        <begin position="165"/>
        <end position="174"/>
    </location>
</feature>
<dbReference type="InterPro" id="IPR002539">
    <property type="entry name" value="MaoC-like_dom"/>
</dbReference>
<reference evidence="4 5" key="1">
    <citation type="submission" date="2024-07" db="EMBL/GenBank/DDBJ databases">
        <title>Section-level genome sequencing and comparative genomics of Aspergillus sections Usti and Cavernicolus.</title>
        <authorList>
            <consortium name="Lawrence Berkeley National Laboratory"/>
            <person name="Nybo J.L."/>
            <person name="Vesth T.C."/>
            <person name="Theobald S."/>
            <person name="Frisvad J.C."/>
            <person name="Larsen T.O."/>
            <person name="Kjaerboelling I."/>
            <person name="Rothschild-Mancinelli K."/>
            <person name="Lyhne E.K."/>
            <person name="Kogle M.E."/>
            <person name="Barry K."/>
            <person name="Clum A."/>
            <person name="Na H."/>
            <person name="Ledsgaard L."/>
            <person name="Lin J."/>
            <person name="Lipzen A."/>
            <person name="Kuo A."/>
            <person name="Riley R."/>
            <person name="Mondo S."/>
            <person name="Labutti K."/>
            <person name="Haridas S."/>
            <person name="Pangalinan J."/>
            <person name="Salamov A.A."/>
            <person name="Simmons B.A."/>
            <person name="Magnuson J.K."/>
            <person name="Chen J."/>
            <person name="Drula E."/>
            <person name="Henrissat B."/>
            <person name="Wiebenga A."/>
            <person name="Lubbers R.J."/>
            <person name="Gomes A.C."/>
            <person name="Makela M.R."/>
            <person name="Stajich J."/>
            <person name="Grigoriev I.V."/>
            <person name="Mortensen U.H."/>
            <person name="De Vries R.P."/>
            <person name="Baker S.E."/>
            <person name="Andersen M.R."/>
        </authorList>
    </citation>
    <scope>NUCLEOTIDE SEQUENCE [LARGE SCALE GENOMIC DNA]</scope>
    <source>
        <strain evidence="4 5">CBS 123904</strain>
    </source>
</reference>
<dbReference type="InterPro" id="IPR029069">
    <property type="entry name" value="HotDog_dom_sf"/>
</dbReference>
<dbReference type="SUPFAM" id="SSF54637">
    <property type="entry name" value="Thioesterase/thiol ester dehydrase-isomerase"/>
    <property type="match status" value="2"/>
</dbReference>
<dbReference type="CDD" id="cd03448">
    <property type="entry name" value="HDE_HSD"/>
    <property type="match status" value="1"/>
</dbReference>
<evidence type="ECO:0000259" key="3">
    <source>
        <dbReference type="Pfam" id="PF22622"/>
    </source>
</evidence>
<dbReference type="Proteomes" id="UP001610446">
    <property type="component" value="Unassembled WGS sequence"/>
</dbReference>
<keyword evidence="5" id="KW-1185">Reference proteome</keyword>
<feature type="region of interest" description="Disordered" evidence="1">
    <location>
        <begin position="153"/>
        <end position="179"/>
    </location>
</feature>
<dbReference type="EMBL" id="JBFXLU010000162">
    <property type="protein sequence ID" value="KAL2837341.1"/>
    <property type="molecule type" value="Genomic_DNA"/>
</dbReference>
<dbReference type="Gene3D" id="3.10.129.10">
    <property type="entry name" value="Hotdog Thioesterase"/>
    <property type="match status" value="1"/>
</dbReference>
<dbReference type="InterPro" id="IPR054357">
    <property type="entry name" value="MFE-2_N"/>
</dbReference>
<sequence length="298" mass="32870">MDLNHIKQQRWESSITYDAGNVITYNLAVGADGKDLRRCWEEHPQFQALPTFTSLAVINMMGNVTRDMPALLPAYRPLEHPHVHAEHYLELKEPLPTSGILVSQAQIVDVVDRRSGVAVIVAIATRSSGSGKEVCYNEWTSFLMRMPTDGASKLSSLNTRPATKLPDRPPDSTVDHQTTSEQGALYRAATGEWNPMHIDPGHGKRAGFPGPILSGTCTIGVGVKHVIDSFAGGDSSRFKSVKLRLTKPVFPGEVIQTQMWREEDGRIVYQQVAPGGRVVISHAEIQLKPEERTTQSQL</sequence>
<comment type="caution">
    <text evidence="4">The sequence shown here is derived from an EMBL/GenBank/DDBJ whole genome shotgun (WGS) entry which is preliminary data.</text>
</comment>
<gene>
    <name evidence="4" type="ORF">BJY01DRAFT_237907</name>
</gene>
<feature type="domain" description="Peroxisomal multifunctional enzyme type 2-like N-terminal" evidence="3">
    <location>
        <begin position="16"/>
        <end position="143"/>
    </location>
</feature>
<evidence type="ECO:0000313" key="5">
    <source>
        <dbReference type="Proteomes" id="UP001610446"/>
    </source>
</evidence>
<dbReference type="Pfam" id="PF01575">
    <property type="entry name" value="MaoC_dehydratas"/>
    <property type="match status" value="1"/>
</dbReference>
<proteinExistence type="predicted"/>
<accession>A0ABR4JBU0</accession>
<evidence type="ECO:0000313" key="4">
    <source>
        <dbReference type="EMBL" id="KAL2837341.1"/>
    </source>
</evidence>
<dbReference type="PANTHER" id="PTHR13078:SF56">
    <property type="entry name" value="PEROXISOMAL MULTIFUNCTIONAL ENZYME TYPE 2"/>
    <property type="match status" value="1"/>
</dbReference>
<protein>
    <submittedName>
        <fullName evidence="4">HotDog domain-containing protein</fullName>
    </submittedName>
</protein>
<feature type="domain" description="MaoC-like" evidence="2">
    <location>
        <begin position="164"/>
        <end position="266"/>
    </location>
</feature>
<organism evidence="4 5">
    <name type="scientific">Aspergillus pseudoustus</name>
    <dbReference type="NCBI Taxonomy" id="1810923"/>
    <lineage>
        <taxon>Eukaryota</taxon>
        <taxon>Fungi</taxon>
        <taxon>Dikarya</taxon>
        <taxon>Ascomycota</taxon>
        <taxon>Pezizomycotina</taxon>
        <taxon>Eurotiomycetes</taxon>
        <taxon>Eurotiomycetidae</taxon>
        <taxon>Eurotiales</taxon>
        <taxon>Aspergillaceae</taxon>
        <taxon>Aspergillus</taxon>
        <taxon>Aspergillus subgen. Nidulantes</taxon>
    </lineage>
</organism>
<dbReference type="Pfam" id="PF22622">
    <property type="entry name" value="MFE-2_hydrat-2_N"/>
    <property type="match status" value="1"/>
</dbReference>